<keyword evidence="2" id="KW-0012">Acyltransferase</keyword>
<accession>A0AAV5QNS7</accession>
<evidence type="ECO:0000259" key="3">
    <source>
        <dbReference type="PROSITE" id="PS51186"/>
    </source>
</evidence>
<dbReference type="GeneID" id="90074201"/>
<protein>
    <submittedName>
        <fullName evidence="4">Polyamine acetyltransferase</fullName>
    </submittedName>
</protein>
<dbReference type="Gene3D" id="3.40.630.30">
    <property type="match status" value="1"/>
</dbReference>
<dbReference type="RefSeq" id="XP_064853222.1">
    <property type="nucleotide sequence ID" value="XM_064997150.1"/>
</dbReference>
<evidence type="ECO:0000313" key="5">
    <source>
        <dbReference type="Proteomes" id="UP001360560"/>
    </source>
</evidence>
<name>A0AAV5QNS7_9ASCO</name>
<dbReference type="PANTHER" id="PTHR10908">
    <property type="entry name" value="SEROTONIN N-ACETYLTRANSFERASE"/>
    <property type="match status" value="1"/>
</dbReference>
<keyword evidence="5" id="KW-1185">Reference proteome</keyword>
<keyword evidence="1" id="KW-0808">Transferase</keyword>
<dbReference type="AlphaFoldDB" id="A0AAV5QNS7"/>
<reference evidence="4 5" key="1">
    <citation type="journal article" date="2023" name="Elife">
        <title>Identification of key yeast species and microbe-microbe interactions impacting larval growth of Drosophila in the wild.</title>
        <authorList>
            <person name="Mure A."/>
            <person name="Sugiura Y."/>
            <person name="Maeda R."/>
            <person name="Honda K."/>
            <person name="Sakurai N."/>
            <person name="Takahashi Y."/>
            <person name="Watada M."/>
            <person name="Katoh T."/>
            <person name="Gotoh A."/>
            <person name="Gotoh Y."/>
            <person name="Taniguchi I."/>
            <person name="Nakamura K."/>
            <person name="Hayashi T."/>
            <person name="Katayama T."/>
            <person name="Uemura T."/>
            <person name="Hattori Y."/>
        </authorList>
    </citation>
    <scope>NUCLEOTIDE SEQUENCE [LARGE SCALE GENOMIC DNA]</scope>
    <source>
        <strain evidence="4 5">SC-9</strain>
    </source>
</reference>
<dbReference type="PANTHER" id="PTHR10908:SF0">
    <property type="entry name" value="SEROTONIN N-ACETYLTRANSFERASE"/>
    <property type="match status" value="1"/>
</dbReference>
<sequence length="244" mass="27156">MDRELPSHLAIRPLNLGDLAQVTELEALCFSKEQAASETSIKYRLSVCPELTSGMFIRTFGGKYSNEGAKSSSVEAQPHHKKFMGFSSNNTADNSEYIPDETSSIVSERLIGHLLSTKIRKEFIQEADMEVPEWFVKNDGTSPVRNGNDDKVGHVESSDIIGLHSVAVHSEFRGKKIGSLMLHDYLQKLSNQQVGSIISIMAKPGLVKYYESVGFVDKGISDYNYGGAEWHDMHIELKPEEAKM</sequence>
<gene>
    <name evidence="4" type="ORF">DASC09_035510</name>
</gene>
<dbReference type="InterPro" id="IPR000182">
    <property type="entry name" value="GNAT_dom"/>
</dbReference>
<dbReference type="PROSITE" id="PS51186">
    <property type="entry name" value="GNAT"/>
    <property type="match status" value="1"/>
</dbReference>
<proteinExistence type="predicted"/>
<feature type="domain" description="N-acetyltransferase" evidence="3">
    <location>
        <begin position="84"/>
        <end position="236"/>
    </location>
</feature>
<dbReference type="InterPro" id="IPR051635">
    <property type="entry name" value="SNAT-like"/>
</dbReference>
<organism evidence="4 5">
    <name type="scientific">Saccharomycopsis crataegensis</name>
    <dbReference type="NCBI Taxonomy" id="43959"/>
    <lineage>
        <taxon>Eukaryota</taxon>
        <taxon>Fungi</taxon>
        <taxon>Dikarya</taxon>
        <taxon>Ascomycota</taxon>
        <taxon>Saccharomycotina</taxon>
        <taxon>Saccharomycetes</taxon>
        <taxon>Saccharomycopsidaceae</taxon>
        <taxon>Saccharomycopsis</taxon>
    </lineage>
</organism>
<evidence type="ECO:0000313" key="4">
    <source>
        <dbReference type="EMBL" id="GMM36226.1"/>
    </source>
</evidence>
<dbReference type="GO" id="GO:0005737">
    <property type="term" value="C:cytoplasm"/>
    <property type="evidence" value="ECO:0007669"/>
    <property type="project" value="TreeGrafter"/>
</dbReference>
<dbReference type="InterPro" id="IPR016181">
    <property type="entry name" value="Acyl_CoA_acyltransferase"/>
</dbReference>
<dbReference type="GO" id="GO:0004059">
    <property type="term" value="F:aralkylamine N-acetyltransferase activity"/>
    <property type="evidence" value="ECO:0007669"/>
    <property type="project" value="TreeGrafter"/>
</dbReference>
<dbReference type="CDD" id="cd04301">
    <property type="entry name" value="NAT_SF"/>
    <property type="match status" value="1"/>
</dbReference>
<evidence type="ECO:0000256" key="2">
    <source>
        <dbReference type="ARBA" id="ARBA00023315"/>
    </source>
</evidence>
<comment type="caution">
    <text evidence="4">The sequence shown here is derived from an EMBL/GenBank/DDBJ whole genome shotgun (WGS) entry which is preliminary data.</text>
</comment>
<evidence type="ECO:0000256" key="1">
    <source>
        <dbReference type="ARBA" id="ARBA00022679"/>
    </source>
</evidence>
<dbReference type="SUPFAM" id="SSF55729">
    <property type="entry name" value="Acyl-CoA N-acyltransferases (Nat)"/>
    <property type="match status" value="1"/>
</dbReference>
<dbReference type="Pfam" id="PF13673">
    <property type="entry name" value="Acetyltransf_10"/>
    <property type="match status" value="1"/>
</dbReference>
<dbReference type="Proteomes" id="UP001360560">
    <property type="component" value="Unassembled WGS sequence"/>
</dbReference>
<dbReference type="EMBL" id="BTFZ01000011">
    <property type="protein sequence ID" value="GMM36226.1"/>
    <property type="molecule type" value="Genomic_DNA"/>
</dbReference>